<feature type="active site" description="Proton acceptor" evidence="9">
    <location>
        <position position="352"/>
    </location>
</feature>
<dbReference type="SUPFAM" id="SSF53901">
    <property type="entry name" value="Thiolase-like"/>
    <property type="match status" value="2"/>
</dbReference>
<dbReference type="PANTHER" id="PTHR18919:SF107">
    <property type="entry name" value="ACETYL-COA ACETYLTRANSFERASE, CYTOSOLIC"/>
    <property type="match status" value="1"/>
</dbReference>
<evidence type="ECO:0000256" key="9">
    <source>
        <dbReference type="PIRSR" id="PIRSR000429-1"/>
    </source>
</evidence>
<name>A0A810QEU5_9FIRM</name>
<dbReference type="KEGG" id="pfaa:MM59RIKEN_19810"/>
<evidence type="ECO:0000256" key="10">
    <source>
        <dbReference type="RuleBase" id="RU003557"/>
    </source>
</evidence>
<organism evidence="13 14">
    <name type="scientific">Pusillibacter faecalis</name>
    <dbReference type="NCBI Taxonomy" id="2714358"/>
    <lineage>
        <taxon>Bacteria</taxon>
        <taxon>Bacillati</taxon>
        <taxon>Bacillota</taxon>
        <taxon>Clostridia</taxon>
        <taxon>Eubacteriales</taxon>
        <taxon>Oscillospiraceae</taxon>
        <taxon>Pusillibacter</taxon>
    </lineage>
</organism>
<comment type="subcellular location">
    <subcellularLocation>
        <location evidence="1">Cytoplasm</location>
    </subcellularLocation>
</comment>
<dbReference type="AlphaFoldDB" id="A0A810QEU5"/>
<evidence type="ECO:0000256" key="8">
    <source>
        <dbReference type="ARBA" id="ARBA00051550"/>
    </source>
</evidence>
<evidence type="ECO:0000256" key="4">
    <source>
        <dbReference type="ARBA" id="ARBA00022679"/>
    </source>
</evidence>
<dbReference type="EC" id="2.3.1.9" evidence="3"/>
<protein>
    <recommendedName>
        <fullName evidence="7">Acetyl-CoA acetyltransferase</fullName>
        <ecNumber evidence="3">2.3.1.9</ecNumber>
    </recommendedName>
    <alternativeName>
        <fullName evidence="6">Acetoacetyl-CoA thiolase</fullName>
    </alternativeName>
</protein>
<evidence type="ECO:0000256" key="1">
    <source>
        <dbReference type="ARBA" id="ARBA00004496"/>
    </source>
</evidence>
<comment type="similarity">
    <text evidence="2 10">Belongs to the thiolase-like superfamily. Thiolase family.</text>
</comment>
<evidence type="ECO:0000313" key="14">
    <source>
        <dbReference type="Proteomes" id="UP000679848"/>
    </source>
</evidence>
<dbReference type="Pfam" id="PF00108">
    <property type="entry name" value="Thiolase_N"/>
    <property type="match status" value="1"/>
</dbReference>
<dbReference type="Gene3D" id="3.40.47.10">
    <property type="match status" value="2"/>
</dbReference>
<dbReference type="InterPro" id="IPR020616">
    <property type="entry name" value="Thiolase_N"/>
</dbReference>
<dbReference type="FunFam" id="3.40.47.10:FF:000010">
    <property type="entry name" value="Acetyl-CoA acetyltransferase (Thiolase)"/>
    <property type="match status" value="1"/>
</dbReference>
<accession>A0A810QEU5</accession>
<dbReference type="PIRSF" id="PIRSF000429">
    <property type="entry name" value="Ac-CoA_Ac_transf"/>
    <property type="match status" value="1"/>
</dbReference>
<evidence type="ECO:0000256" key="3">
    <source>
        <dbReference type="ARBA" id="ARBA00012705"/>
    </source>
</evidence>
<evidence type="ECO:0000256" key="6">
    <source>
        <dbReference type="ARBA" id="ARBA00030755"/>
    </source>
</evidence>
<feature type="domain" description="Thiolase C-terminal" evidence="12">
    <location>
        <begin position="273"/>
        <end position="394"/>
    </location>
</feature>
<feature type="active site" description="Acyl-thioester intermediate" evidence="9">
    <location>
        <position position="91"/>
    </location>
</feature>
<dbReference type="InterPro" id="IPR020617">
    <property type="entry name" value="Thiolase_C"/>
</dbReference>
<evidence type="ECO:0000256" key="5">
    <source>
        <dbReference type="ARBA" id="ARBA00023315"/>
    </source>
</evidence>
<dbReference type="GO" id="GO:0005737">
    <property type="term" value="C:cytoplasm"/>
    <property type="evidence" value="ECO:0007669"/>
    <property type="project" value="UniProtKB-SubCell"/>
</dbReference>
<feature type="domain" description="Thiolase N-terminal" evidence="11">
    <location>
        <begin position="7"/>
        <end position="264"/>
    </location>
</feature>
<evidence type="ECO:0000256" key="7">
    <source>
        <dbReference type="ARBA" id="ARBA00044137"/>
    </source>
</evidence>
<dbReference type="Proteomes" id="UP000679848">
    <property type="component" value="Chromosome"/>
</dbReference>
<keyword evidence="14" id="KW-1185">Reference proteome</keyword>
<evidence type="ECO:0000259" key="12">
    <source>
        <dbReference type="Pfam" id="PF02803"/>
    </source>
</evidence>
<dbReference type="Pfam" id="PF02803">
    <property type="entry name" value="Thiolase_C"/>
    <property type="match status" value="1"/>
</dbReference>
<sequence>MSEMKDVVIVSMARTATGKFGGSLRDVPAPVHGAECVKAMVQRTGIDPHEIDEVIIGTHFQAGIKANSARQCALYAGLPDTTPAFTPNKNCATAMKAMQCAAQSIQVGDNDLVIAGGCETMSAIPYIVPKARWGYRMGPGRLEDSMLYDGLVDPFKNYHMGITAENVAKKCGITREMQDRFAVESHRRAEKAWAEGKYDQDIVPIMVRQKKQDVVFDHDETYIKDAQYENFAKLKPIFTPDGGTVTAGNASPCNDGSAVVMMTTPEKAAQLGLKPLARYVTAVSTALDPAIMGYAPVSAIEKLEKKTGISRKDVGLFELNEAFAAQAVACVQDLHLDPELVNVNGGAIALGHAVGCTGCRISMTLIREMARRNVRYGVASLCIGGGQAMAMMFELC</sequence>
<keyword evidence="5 10" id="KW-0012">Acyltransferase</keyword>
<evidence type="ECO:0000256" key="2">
    <source>
        <dbReference type="ARBA" id="ARBA00010982"/>
    </source>
</evidence>
<dbReference type="GO" id="GO:0003985">
    <property type="term" value="F:acetyl-CoA C-acetyltransferase activity"/>
    <property type="evidence" value="ECO:0007669"/>
    <property type="project" value="UniProtKB-EC"/>
</dbReference>
<evidence type="ECO:0000313" key="13">
    <source>
        <dbReference type="EMBL" id="BCK84662.1"/>
    </source>
</evidence>
<dbReference type="InterPro" id="IPR016039">
    <property type="entry name" value="Thiolase-like"/>
</dbReference>
<dbReference type="EMBL" id="AP023420">
    <property type="protein sequence ID" value="BCK84662.1"/>
    <property type="molecule type" value="Genomic_DNA"/>
</dbReference>
<comment type="catalytic activity">
    <reaction evidence="8">
        <text>2 acetyl-CoA = acetoacetyl-CoA + CoA</text>
        <dbReference type="Rhea" id="RHEA:21036"/>
        <dbReference type="ChEBI" id="CHEBI:57286"/>
        <dbReference type="ChEBI" id="CHEBI:57287"/>
        <dbReference type="ChEBI" id="CHEBI:57288"/>
        <dbReference type="EC" id="2.3.1.9"/>
    </reaction>
</comment>
<dbReference type="PANTHER" id="PTHR18919">
    <property type="entry name" value="ACETYL-COA C-ACYLTRANSFERASE"/>
    <property type="match status" value="1"/>
</dbReference>
<proteinExistence type="inferred from homology"/>
<evidence type="ECO:0000259" key="11">
    <source>
        <dbReference type="Pfam" id="PF00108"/>
    </source>
</evidence>
<dbReference type="NCBIfam" id="TIGR01930">
    <property type="entry name" value="AcCoA-C-Actrans"/>
    <property type="match status" value="1"/>
</dbReference>
<feature type="active site" description="Proton acceptor" evidence="9">
    <location>
        <position position="382"/>
    </location>
</feature>
<gene>
    <name evidence="13" type="primary">thl</name>
    <name evidence="13" type="ORF">MM59RIKEN_19810</name>
</gene>
<dbReference type="PROSITE" id="PS00099">
    <property type="entry name" value="THIOLASE_3"/>
    <property type="match status" value="1"/>
</dbReference>
<reference evidence="13" key="1">
    <citation type="submission" date="2020-09" db="EMBL/GenBank/DDBJ databases">
        <title>New species isolated from human feces.</title>
        <authorList>
            <person name="Kitahara M."/>
            <person name="Shigeno Y."/>
            <person name="Shime M."/>
            <person name="Matsumoto Y."/>
            <person name="Nakamura S."/>
            <person name="Motooka D."/>
            <person name="Fukuoka S."/>
            <person name="Nishikawa H."/>
            <person name="Benno Y."/>
        </authorList>
    </citation>
    <scope>NUCLEOTIDE SEQUENCE</scope>
    <source>
        <strain evidence="13">MM59</strain>
    </source>
</reference>
<dbReference type="InterPro" id="IPR020610">
    <property type="entry name" value="Thiolase_AS"/>
</dbReference>
<dbReference type="InterPro" id="IPR002155">
    <property type="entry name" value="Thiolase"/>
</dbReference>
<keyword evidence="4 10" id="KW-0808">Transferase</keyword>
<dbReference type="CDD" id="cd00751">
    <property type="entry name" value="thiolase"/>
    <property type="match status" value="1"/>
</dbReference>